<reference evidence="1 2" key="1">
    <citation type="journal article" date="2008" name="J. Bacteriol.">
        <title>Complete genome sequence of the mosquitocidal bacterium Bacillus sphaericus C3-41 and comparison with those of closely related Bacillus species.</title>
        <authorList>
            <person name="Hu X."/>
            <person name="Fan W."/>
            <person name="Han B."/>
            <person name="Liu H."/>
            <person name="Zheng D."/>
            <person name="Li Q."/>
            <person name="Dong W."/>
            <person name="Yan J."/>
            <person name="Gao M."/>
            <person name="Berry C."/>
            <person name="Yuan Z."/>
        </authorList>
    </citation>
    <scope>NUCLEOTIDE SEQUENCE [LARGE SCALE GENOMIC DNA]</scope>
    <source>
        <strain evidence="1 2">C3-41</strain>
        <plasmid evidence="1 2">pBsph</plasmid>
    </source>
</reference>
<dbReference type="EnsemblBacteria" id="ACA42295">
    <property type="protein sequence ID" value="ACA42295"/>
    <property type="gene ID" value="Bsph_p065"/>
</dbReference>
<accession>B1I0D6</accession>
<dbReference type="KEGG" id="lsp:Bsph_p065"/>
<gene>
    <name evidence="1" type="ordered locus">Bsph_p065</name>
</gene>
<dbReference type="AlphaFoldDB" id="B1I0D6"/>
<protein>
    <submittedName>
        <fullName evidence="1">Uncharacterized protein</fullName>
    </submittedName>
</protein>
<name>B1I0D6_LYSSC</name>
<sequence>MEGDNRMKVKYLTCSLCNHFDAVNKKCSVLPFDTTSNEREYAGRCAAENRFVRNINVIPDYFNYFNDDEVPVCFEEDLSNLPKDENGNPLFVITKRGLERAIPADPEMKLTSSRFIGVEKIYTLQGQSELLQEIGYTQLQKLAFIKGTIISPLLEVQLKCV</sequence>
<evidence type="ECO:0000313" key="1">
    <source>
        <dbReference type="EMBL" id="ACA42295.1"/>
    </source>
</evidence>
<organism evidence="1 2">
    <name type="scientific">Lysinibacillus sphaericus (strain C3-41)</name>
    <dbReference type="NCBI Taxonomy" id="444177"/>
    <lineage>
        <taxon>Bacteria</taxon>
        <taxon>Bacillati</taxon>
        <taxon>Bacillota</taxon>
        <taxon>Bacilli</taxon>
        <taxon>Bacillales</taxon>
        <taxon>Bacillaceae</taxon>
        <taxon>Lysinibacillus</taxon>
    </lineage>
</organism>
<keyword evidence="1" id="KW-0614">Plasmid</keyword>
<dbReference type="HOGENOM" id="CLU_1641683_0_0_9"/>
<dbReference type="EMBL" id="CP000818">
    <property type="protein sequence ID" value="ACA42295.1"/>
    <property type="molecule type" value="Genomic_DNA"/>
</dbReference>
<evidence type="ECO:0000313" key="2">
    <source>
        <dbReference type="Proteomes" id="UP000002164"/>
    </source>
</evidence>
<proteinExistence type="predicted"/>
<geneLocation type="plasmid" evidence="1 2">
    <name>pBsph</name>
</geneLocation>
<dbReference type="Proteomes" id="UP000002164">
    <property type="component" value="Plasmid pBsph"/>
</dbReference>